<sequence length="138" mass="13752">MNAVEDTPNGRASGRAFRGAARAGGAAARRCRATAGGGSGGGRRGASAGRGRLAIGGLRMGAACADPRPAVVARAPPFRRRAGRRGGAQAVRAASSGSDSDDVSDCARVRSMVTLVGEGRGTTNGEAASGRMNDRVSR</sequence>
<feature type="region of interest" description="Disordered" evidence="1">
    <location>
        <begin position="79"/>
        <end position="105"/>
    </location>
</feature>
<protein>
    <submittedName>
        <fullName evidence="2">Uncharacterized protein</fullName>
    </submittedName>
</protein>
<dbReference type="HOGENOM" id="CLU_1851374_0_0_4"/>
<dbReference type="KEGG" id="bml:BMA10229_A2356"/>
<accession>A2S8P9</accession>
<dbReference type="AlphaFoldDB" id="A2S8P9"/>
<evidence type="ECO:0000313" key="3">
    <source>
        <dbReference type="Proteomes" id="UP000002283"/>
    </source>
</evidence>
<name>A2S8P9_BURM9</name>
<organism evidence="2 3">
    <name type="scientific">Burkholderia mallei (strain NCTC 10229)</name>
    <dbReference type="NCBI Taxonomy" id="412022"/>
    <lineage>
        <taxon>Bacteria</taxon>
        <taxon>Pseudomonadati</taxon>
        <taxon>Pseudomonadota</taxon>
        <taxon>Betaproteobacteria</taxon>
        <taxon>Burkholderiales</taxon>
        <taxon>Burkholderiaceae</taxon>
        <taxon>Burkholderia</taxon>
        <taxon>pseudomallei group</taxon>
    </lineage>
</organism>
<feature type="compositionally biased region" description="Low complexity" evidence="1">
    <location>
        <begin position="87"/>
        <end position="98"/>
    </location>
</feature>
<feature type="region of interest" description="Disordered" evidence="1">
    <location>
        <begin position="1"/>
        <end position="49"/>
    </location>
</feature>
<proteinExistence type="predicted"/>
<evidence type="ECO:0000256" key="1">
    <source>
        <dbReference type="SAM" id="MobiDB-lite"/>
    </source>
</evidence>
<dbReference type="Proteomes" id="UP000002283">
    <property type="component" value="Chromosome I"/>
</dbReference>
<dbReference type="EMBL" id="CP000546">
    <property type="protein sequence ID" value="ABN03366.1"/>
    <property type="molecule type" value="Genomic_DNA"/>
</dbReference>
<reference evidence="2 3" key="1">
    <citation type="submission" date="2007-01" db="EMBL/GenBank/DDBJ databases">
        <authorList>
            <person name="DeShazer D."/>
            <person name="Woods D.E."/>
            <person name="Nierman W.C."/>
        </authorList>
    </citation>
    <scope>NUCLEOTIDE SEQUENCE [LARGE SCALE GENOMIC DNA]</scope>
    <source>
        <strain evidence="2 3">NCTC 10229</strain>
    </source>
</reference>
<feature type="region of interest" description="Disordered" evidence="1">
    <location>
        <begin position="117"/>
        <end position="138"/>
    </location>
</feature>
<gene>
    <name evidence="2" type="ordered locus">BMA10229_A2356</name>
</gene>
<feature type="compositionally biased region" description="Gly residues" evidence="1">
    <location>
        <begin position="35"/>
        <end position="44"/>
    </location>
</feature>
<feature type="compositionally biased region" description="Low complexity" evidence="1">
    <location>
        <begin position="10"/>
        <end position="28"/>
    </location>
</feature>
<evidence type="ECO:0000313" key="2">
    <source>
        <dbReference type="EMBL" id="ABN03366.1"/>
    </source>
</evidence>